<evidence type="ECO:0000313" key="2">
    <source>
        <dbReference type="Proteomes" id="UP001324427"/>
    </source>
</evidence>
<dbReference type="GO" id="GO:0005737">
    <property type="term" value="C:cytoplasm"/>
    <property type="evidence" value="ECO:0007669"/>
    <property type="project" value="TreeGrafter"/>
</dbReference>
<dbReference type="InterPro" id="IPR055323">
    <property type="entry name" value="C57A10.07/YOR238W"/>
</dbReference>
<sequence>MTHSIRSSTLVMFSGGRTTDSTLSEAESYQQVFQGINLSVNGSSLSMGRTAIEDRATDSYQNLLFSILRFRKLVGQYPQTVTLITHAFKERRFPELHAAAIKWPRSRLRVQGINPPFTLEELEQTQKGELERAHTLFADDPYGVRPPLAAKRKARKWTPQMIAGLAVEKEAQELLQWTGGENGSEVFPGKLPWEEE</sequence>
<evidence type="ECO:0008006" key="3">
    <source>
        <dbReference type="Google" id="ProtNLM"/>
    </source>
</evidence>
<comment type="caution">
    <text evidence="1">The sequence shown here is derived from an EMBL/GenBank/DDBJ whole genome shotgun (WGS) entry which is preliminary data.</text>
</comment>
<dbReference type="EMBL" id="JAVFHQ010000052">
    <property type="protein sequence ID" value="KAK4541492.1"/>
    <property type="molecule type" value="Genomic_DNA"/>
</dbReference>
<dbReference type="Proteomes" id="UP001324427">
    <property type="component" value="Unassembled WGS sequence"/>
</dbReference>
<protein>
    <recommendedName>
        <fullName evidence="3">DUF218 domain-containing protein</fullName>
    </recommendedName>
</protein>
<evidence type="ECO:0000313" key="1">
    <source>
        <dbReference type="EMBL" id="KAK4541492.1"/>
    </source>
</evidence>
<dbReference type="AlphaFoldDB" id="A0AAV9JAR8"/>
<dbReference type="PANTHER" id="PTHR28110:SF1">
    <property type="entry name" value="TRANSMEMBRANE PROTEIN"/>
    <property type="match status" value="1"/>
</dbReference>
<proteinExistence type="predicted"/>
<keyword evidence="2" id="KW-1185">Reference proteome</keyword>
<accession>A0AAV9JAR8</accession>
<dbReference type="PANTHER" id="PTHR28110">
    <property type="entry name" value="TRANSMEMBRANE PROTEIN"/>
    <property type="match status" value="1"/>
</dbReference>
<reference evidence="1 2" key="1">
    <citation type="submission" date="2021-11" db="EMBL/GenBank/DDBJ databases">
        <title>Black yeast isolated from Biological Soil Crust.</title>
        <authorList>
            <person name="Kurbessoian T."/>
        </authorList>
    </citation>
    <scope>NUCLEOTIDE SEQUENCE [LARGE SCALE GENOMIC DNA]</scope>
    <source>
        <strain evidence="1 2">CCFEE 5522</strain>
    </source>
</reference>
<organism evidence="1 2">
    <name type="scientific">Oleoguttula mirabilis</name>
    <dbReference type="NCBI Taxonomy" id="1507867"/>
    <lineage>
        <taxon>Eukaryota</taxon>
        <taxon>Fungi</taxon>
        <taxon>Dikarya</taxon>
        <taxon>Ascomycota</taxon>
        <taxon>Pezizomycotina</taxon>
        <taxon>Dothideomycetes</taxon>
        <taxon>Dothideomycetidae</taxon>
        <taxon>Mycosphaerellales</taxon>
        <taxon>Teratosphaeriaceae</taxon>
        <taxon>Oleoguttula</taxon>
    </lineage>
</organism>
<name>A0AAV9JAR8_9PEZI</name>
<gene>
    <name evidence="1" type="ORF">LTR36_007938</name>
</gene>